<comment type="caution">
    <text evidence="2">The sequence shown here is derived from an EMBL/GenBank/DDBJ whole genome shotgun (WGS) entry which is preliminary data.</text>
</comment>
<dbReference type="InterPro" id="IPR007345">
    <property type="entry name" value="Polysacch_pyruvyl_Trfase"/>
</dbReference>
<sequence length="356" mass="42295">MLNFSKSLIRKLLEYKTKIAYRNRTKLLFKNKKERSLILIFTPEHSNLGDHAIALAERRFLKAYFPTFNIIEISGRHYKFDWKHIKRYISKNDLILIHGGGFLGTLWIHNEKVFRNILSTFPDNEIIVFPQSIYFSKDEFGRRQMEISKKYYEGHSKLTLCVRDLSSLEFIKNYFSGVKNVLFLPDMVTYLNLSKPKRNRDGVILCFREDREKVFSKEQVKMIEDELNCKGVKFRYTCTISKYPVDINMRKLELEKKFEEFKTSKLVLTDRLHGMLFSAITGTPCIALNNISGKVKGGYEWIKYLRYVRFADNFEDIKKYINEFFQDENAYIYENTYLKKYFDILALKISSKLKGI</sequence>
<organism evidence="2 3">
    <name type="scientific">Kosmotoga arenicorallina S304</name>
    <dbReference type="NCBI Taxonomy" id="1453497"/>
    <lineage>
        <taxon>Bacteria</taxon>
        <taxon>Thermotogati</taxon>
        <taxon>Thermotogota</taxon>
        <taxon>Thermotogae</taxon>
        <taxon>Kosmotogales</taxon>
        <taxon>Kosmotogaceae</taxon>
        <taxon>Kosmotoga</taxon>
    </lineage>
</organism>
<evidence type="ECO:0000313" key="3">
    <source>
        <dbReference type="Proteomes" id="UP000077339"/>
    </source>
</evidence>
<feature type="domain" description="Polysaccharide pyruvyl transferase" evidence="1">
    <location>
        <begin position="47"/>
        <end position="290"/>
    </location>
</feature>
<dbReference type="STRING" id="1453497.AT15_06465"/>
<proteinExistence type="predicted"/>
<dbReference type="RefSeq" id="WP_068349215.1">
    <property type="nucleotide sequence ID" value="NZ_JFHK01000033.1"/>
</dbReference>
<name>A0A176JTK2_9BACT</name>
<protein>
    <recommendedName>
        <fullName evidence="1">Polysaccharide pyruvyl transferase domain-containing protein</fullName>
    </recommendedName>
</protein>
<keyword evidence="3" id="KW-1185">Reference proteome</keyword>
<evidence type="ECO:0000313" key="2">
    <source>
        <dbReference type="EMBL" id="OAA26596.1"/>
    </source>
</evidence>
<dbReference type="PATRIC" id="fig|1453497.3.peg.1292"/>
<dbReference type="AlphaFoldDB" id="A0A176JTK2"/>
<dbReference type="EMBL" id="JFHK01000033">
    <property type="protein sequence ID" value="OAA26596.1"/>
    <property type="molecule type" value="Genomic_DNA"/>
</dbReference>
<reference evidence="2 3" key="1">
    <citation type="submission" date="2014-02" db="EMBL/GenBank/DDBJ databases">
        <title>Kosmotoga genome sequencing.</title>
        <authorList>
            <person name="Pollo S.M."/>
            <person name="Charchuk R."/>
            <person name="Nesbo C.L."/>
        </authorList>
    </citation>
    <scope>NUCLEOTIDE SEQUENCE [LARGE SCALE GENOMIC DNA]</scope>
    <source>
        <strain evidence="2 3">S304</strain>
    </source>
</reference>
<accession>A0A176JTK2</accession>
<evidence type="ECO:0000259" key="1">
    <source>
        <dbReference type="Pfam" id="PF04230"/>
    </source>
</evidence>
<dbReference type="OrthoDB" id="9807674at2"/>
<dbReference type="Proteomes" id="UP000077339">
    <property type="component" value="Unassembled WGS sequence"/>
</dbReference>
<dbReference type="Pfam" id="PF04230">
    <property type="entry name" value="PS_pyruv_trans"/>
    <property type="match status" value="1"/>
</dbReference>
<gene>
    <name evidence="2" type="ORF">AT15_06465</name>
</gene>